<evidence type="ECO:0000256" key="14">
    <source>
        <dbReference type="PROSITE-ProRule" id="PRU01360"/>
    </source>
</evidence>
<organism evidence="19 20">
    <name type="scientific">Cupriavidus nantongensis</name>
    <dbReference type="NCBI Taxonomy" id="1796606"/>
    <lineage>
        <taxon>Bacteria</taxon>
        <taxon>Pseudomonadati</taxon>
        <taxon>Pseudomonadota</taxon>
        <taxon>Betaproteobacteria</taxon>
        <taxon>Burkholderiales</taxon>
        <taxon>Burkholderiaceae</taxon>
        <taxon>Cupriavidus</taxon>
    </lineage>
</organism>
<evidence type="ECO:0000256" key="12">
    <source>
        <dbReference type="ARBA" id="ARBA00023170"/>
    </source>
</evidence>
<keyword evidence="4 14" id="KW-1134">Transmembrane beta strand</keyword>
<dbReference type="GO" id="GO:0009279">
    <property type="term" value="C:cell outer membrane"/>
    <property type="evidence" value="ECO:0007669"/>
    <property type="project" value="UniProtKB-SubCell"/>
</dbReference>
<dbReference type="GO" id="GO:0015344">
    <property type="term" value="F:siderophore uptake transmembrane transporter activity"/>
    <property type="evidence" value="ECO:0007669"/>
    <property type="project" value="TreeGrafter"/>
</dbReference>
<evidence type="ECO:0000256" key="2">
    <source>
        <dbReference type="ARBA" id="ARBA00009810"/>
    </source>
</evidence>
<dbReference type="PROSITE" id="PS52016">
    <property type="entry name" value="TONB_DEPENDENT_REC_3"/>
    <property type="match status" value="1"/>
</dbReference>
<feature type="domain" description="TonB-dependent receptor-like beta-barrel" evidence="17">
    <location>
        <begin position="257"/>
        <end position="707"/>
    </location>
</feature>
<proteinExistence type="inferred from homology"/>
<dbReference type="FunFam" id="2.40.170.20:FF:000005">
    <property type="entry name" value="TonB-dependent siderophore receptor"/>
    <property type="match status" value="1"/>
</dbReference>
<evidence type="ECO:0000256" key="15">
    <source>
        <dbReference type="RuleBase" id="RU003357"/>
    </source>
</evidence>
<evidence type="ECO:0000256" key="6">
    <source>
        <dbReference type="ARBA" id="ARBA00022692"/>
    </source>
</evidence>
<dbReference type="Pfam" id="PF00593">
    <property type="entry name" value="TonB_dep_Rec_b-barrel"/>
    <property type="match status" value="1"/>
</dbReference>
<dbReference type="InterPro" id="IPR000531">
    <property type="entry name" value="Beta-barrel_TonB"/>
</dbReference>
<dbReference type="InterPro" id="IPR036942">
    <property type="entry name" value="Beta-barrel_TonB_sf"/>
</dbReference>
<gene>
    <name evidence="19" type="ORF">A2G96_26050</name>
</gene>
<dbReference type="SUPFAM" id="SSF56935">
    <property type="entry name" value="Porins"/>
    <property type="match status" value="1"/>
</dbReference>
<evidence type="ECO:0000256" key="1">
    <source>
        <dbReference type="ARBA" id="ARBA00004571"/>
    </source>
</evidence>
<dbReference type="STRING" id="1796606.A2G96_26050"/>
<evidence type="ECO:0000256" key="9">
    <source>
        <dbReference type="ARBA" id="ARBA00023065"/>
    </source>
</evidence>
<sequence length="738" mass="80654">MHSGRTGRPSQGRPSHQPFALTALALAVAMQCAHAQDSGTAQPGTAAEVQLPTVSVRADSVENYGPANKKSVSATKSDVPIADTPQSISVITADQMRAQGAQRVEEALRYSAGVRTEPIVDTRRSFYMIRGFTVSQNSQYWDGLKLPASGGYGGWELDPYSLERVDVVRGPSSVLYGQTSPGGLINQISKRPQAETANEINLSFGNYDRKEVSGDFTGALDKDGKVLYRLTALARDSGTQTDMAGDDRLFISPQITWRPTDATSFTAYAQIYHDNAGNSANFLPALGTVTPLANGSKIPTDLFTGEPGFDRFKREQYLAGYEFSHRLNDTVTLRQNLRYGHMYVSYENIGGNGGLVANPPNGPYLLRRIGLRSNESFDLFTVDNQAQIKVKHGIFDHTILTGIDYSRSTFNRLRGLTGNTPAAQPPLNIFNPVYGNFVAPNYQTDEDTTRSQIGFYLQDMVRISDRFMLQLAGRYDKAKVSTDTRALATNAVTRTGSDDGKFTGRAGLLWEGPYGLSPYVSYSTSFEPATAVALFGGGTPQPTTGKQYEAGLKWQPKGSRSFAQLALFDLTQANVLTTSPVNGFASQLGEVRSRGVELEGTWSVTPNFNILASYTYTDAEVTKAGPNAPNAGKTPQYVPRHMASLWADYRLSSGFLAGVWLGGGVRYVSKTYDQTNVTEVPGFTLVDLAASYSFARHYTLRLNVNNLFDKTYVAACDSATNCYYGRRRTIIGTVTYRW</sequence>
<evidence type="ECO:0000313" key="20">
    <source>
        <dbReference type="Proteomes" id="UP000075238"/>
    </source>
</evidence>
<dbReference type="GO" id="GO:0038023">
    <property type="term" value="F:signaling receptor activity"/>
    <property type="evidence" value="ECO:0007669"/>
    <property type="project" value="InterPro"/>
</dbReference>
<dbReference type="Proteomes" id="UP000075238">
    <property type="component" value="Chromosome 2"/>
</dbReference>
<accession>A0A142JT56</accession>
<dbReference type="FunFam" id="2.170.130.10:FF:000001">
    <property type="entry name" value="Catecholate siderophore TonB-dependent receptor"/>
    <property type="match status" value="1"/>
</dbReference>
<evidence type="ECO:0000313" key="19">
    <source>
        <dbReference type="EMBL" id="AMR81268.1"/>
    </source>
</evidence>
<dbReference type="InterPro" id="IPR010105">
    <property type="entry name" value="TonB_sidphr_rcpt"/>
</dbReference>
<feature type="domain" description="TonB-dependent receptor plug" evidence="18">
    <location>
        <begin position="81"/>
        <end position="183"/>
    </location>
</feature>
<feature type="chain" id="PRO_5007498286" evidence="16">
    <location>
        <begin position="36"/>
        <end position="738"/>
    </location>
</feature>
<name>A0A142JT56_9BURK</name>
<keyword evidence="20" id="KW-1185">Reference proteome</keyword>
<keyword evidence="13 14" id="KW-0998">Cell outer membrane</keyword>
<keyword evidence="5" id="KW-0410">Iron transport</keyword>
<dbReference type="KEGG" id="cnan:A2G96_26050"/>
<evidence type="ECO:0000256" key="10">
    <source>
        <dbReference type="ARBA" id="ARBA00023077"/>
    </source>
</evidence>
<evidence type="ECO:0000256" key="8">
    <source>
        <dbReference type="ARBA" id="ARBA00023004"/>
    </source>
</evidence>
<evidence type="ECO:0000256" key="5">
    <source>
        <dbReference type="ARBA" id="ARBA00022496"/>
    </source>
</evidence>
<keyword evidence="8" id="KW-0408">Iron</keyword>
<reference evidence="19 20" key="1">
    <citation type="submission" date="2016-03" db="EMBL/GenBank/DDBJ databases">
        <title>Complete genome sequence of a novel chlorpyrifos degrading bacterium, Cupriavidus nantongensis sp. X1.</title>
        <authorList>
            <person name="Fang L."/>
        </authorList>
    </citation>
    <scope>NUCLEOTIDE SEQUENCE [LARGE SCALE GENOMIC DNA]</scope>
    <source>
        <strain evidence="19 20">X1</strain>
    </source>
</reference>
<evidence type="ECO:0000259" key="18">
    <source>
        <dbReference type="Pfam" id="PF07715"/>
    </source>
</evidence>
<dbReference type="AlphaFoldDB" id="A0A142JT56"/>
<evidence type="ECO:0000259" key="17">
    <source>
        <dbReference type="Pfam" id="PF00593"/>
    </source>
</evidence>
<dbReference type="EMBL" id="CP014845">
    <property type="protein sequence ID" value="AMR81268.1"/>
    <property type="molecule type" value="Genomic_DNA"/>
</dbReference>
<keyword evidence="7 16" id="KW-0732">Signal</keyword>
<comment type="similarity">
    <text evidence="2 14 15">Belongs to the TonB-dependent receptor family.</text>
</comment>
<feature type="signal peptide" evidence="16">
    <location>
        <begin position="1"/>
        <end position="35"/>
    </location>
</feature>
<keyword evidence="11 14" id="KW-0472">Membrane</keyword>
<dbReference type="PANTHER" id="PTHR32552">
    <property type="entry name" value="FERRICHROME IRON RECEPTOR-RELATED"/>
    <property type="match status" value="1"/>
</dbReference>
<dbReference type="Gene3D" id="2.40.170.20">
    <property type="entry name" value="TonB-dependent receptor, beta-barrel domain"/>
    <property type="match status" value="1"/>
</dbReference>
<keyword evidence="6 14" id="KW-0812">Transmembrane</keyword>
<comment type="subcellular location">
    <subcellularLocation>
        <location evidence="1 14">Cell outer membrane</location>
        <topology evidence="1 14">Multi-pass membrane protein</topology>
    </subcellularLocation>
</comment>
<evidence type="ECO:0000256" key="4">
    <source>
        <dbReference type="ARBA" id="ARBA00022452"/>
    </source>
</evidence>
<dbReference type="Gene3D" id="2.170.130.10">
    <property type="entry name" value="TonB-dependent receptor, plug domain"/>
    <property type="match status" value="1"/>
</dbReference>
<evidence type="ECO:0000256" key="13">
    <source>
        <dbReference type="ARBA" id="ARBA00023237"/>
    </source>
</evidence>
<dbReference type="PANTHER" id="PTHR32552:SF68">
    <property type="entry name" value="FERRICHROME OUTER MEMBRANE TRANSPORTER_PHAGE RECEPTOR"/>
    <property type="match status" value="1"/>
</dbReference>
<dbReference type="InterPro" id="IPR012910">
    <property type="entry name" value="Plug_dom"/>
</dbReference>
<dbReference type="InterPro" id="IPR037066">
    <property type="entry name" value="Plug_dom_sf"/>
</dbReference>
<dbReference type="OrthoDB" id="127311at2"/>
<protein>
    <submittedName>
        <fullName evidence="19">TonB-dependent receptor</fullName>
    </submittedName>
</protein>
<keyword evidence="3 14" id="KW-0813">Transport</keyword>
<keyword evidence="10 15" id="KW-0798">TonB box</keyword>
<dbReference type="Pfam" id="PF07715">
    <property type="entry name" value="Plug"/>
    <property type="match status" value="1"/>
</dbReference>
<evidence type="ECO:0000256" key="7">
    <source>
        <dbReference type="ARBA" id="ARBA00022729"/>
    </source>
</evidence>
<evidence type="ECO:0000256" key="3">
    <source>
        <dbReference type="ARBA" id="ARBA00022448"/>
    </source>
</evidence>
<dbReference type="InterPro" id="IPR039426">
    <property type="entry name" value="TonB-dep_rcpt-like"/>
</dbReference>
<dbReference type="CDD" id="cd01347">
    <property type="entry name" value="ligand_gated_channel"/>
    <property type="match status" value="1"/>
</dbReference>
<evidence type="ECO:0000256" key="16">
    <source>
        <dbReference type="SAM" id="SignalP"/>
    </source>
</evidence>
<keyword evidence="9" id="KW-0406">Ion transport</keyword>
<dbReference type="GO" id="GO:0015891">
    <property type="term" value="P:siderophore transport"/>
    <property type="evidence" value="ECO:0007669"/>
    <property type="project" value="InterPro"/>
</dbReference>
<dbReference type="NCBIfam" id="TIGR01783">
    <property type="entry name" value="TonB-siderophor"/>
    <property type="match status" value="1"/>
</dbReference>
<evidence type="ECO:0000256" key="11">
    <source>
        <dbReference type="ARBA" id="ARBA00023136"/>
    </source>
</evidence>
<keyword evidence="12 19" id="KW-0675">Receptor</keyword>